<dbReference type="SUPFAM" id="SSF54593">
    <property type="entry name" value="Glyoxalase/Bleomycin resistance protein/Dihydroxybiphenyl dioxygenase"/>
    <property type="match status" value="1"/>
</dbReference>
<dbReference type="PANTHER" id="PTHR41294:SF1">
    <property type="entry name" value="CADMIUM-INDUCED PROTEIN CADI"/>
    <property type="match status" value="1"/>
</dbReference>
<dbReference type="GO" id="GO:0046686">
    <property type="term" value="P:response to cadmium ion"/>
    <property type="evidence" value="ECO:0007669"/>
    <property type="project" value="TreeGrafter"/>
</dbReference>
<dbReference type="InterPro" id="IPR037523">
    <property type="entry name" value="VOC_core"/>
</dbReference>
<name>A0A517PTD7_9PLAN</name>
<evidence type="ECO:0000313" key="3">
    <source>
        <dbReference type="Proteomes" id="UP000320421"/>
    </source>
</evidence>
<dbReference type="SUPFAM" id="SSF53335">
    <property type="entry name" value="S-adenosyl-L-methionine-dependent methyltransferases"/>
    <property type="match status" value="1"/>
</dbReference>
<proteinExistence type="predicted"/>
<dbReference type="Gene3D" id="3.10.180.10">
    <property type="entry name" value="2,3-Dihydroxybiphenyl 1,2-Dioxygenase, domain 1"/>
    <property type="match status" value="1"/>
</dbReference>
<keyword evidence="3" id="KW-1185">Reference proteome</keyword>
<gene>
    <name evidence="2" type="primary">cadI_3</name>
    <name evidence="2" type="ORF">HG66A1_44470</name>
</gene>
<dbReference type="Pfam" id="PF00903">
    <property type="entry name" value="Glyoxalase"/>
    <property type="match status" value="1"/>
</dbReference>
<dbReference type="InterPro" id="IPR049789">
    <property type="entry name" value="ArsI/CadI-like"/>
</dbReference>
<dbReference type="OrthoDB" id="9789608at2"/>
<evidence type="ECO:0000313" key="2">
    <source>
        <dbReference type="EMBL" id="QDT22639.1"/>
    </source>
</evidence>
<dbReference type="InterPro" id="IPR029063">
    <property type="entry name" value="SAM-dependent_MTases_sf"/>
</dbReference>
<sequence length="365" mass="39869">MTFSDTEQPVHFHISLNVADIPRSVAFFAKVFGVPATKQREDYAKFELDNPPLTLSLEPVDPGERGALNHLGFRLNSAEELVALQRRLELAGISSQREEGVECCYAKQSKFWLHDPDQNLWEMYLLEGDLEHRGAGHVPEAVRGETIADAAGPTSKAIVCSTGRDQNAQQKWAHRLGQPLEIPADLTPESLDDVALQGSFNAEGTADEVRPFLKQVANCLKPGGTLNLHCLTGDRRVTEALNLAGPASVVKQVPVLESLLADLEAAGFERISLTTYRSQACFTVGEAELRETRLQAHKPEPESESLANVVYLGPFAELSLDQGLTLKRGRQTMLPANVYQQLRSSSLAESLIEIEAATSPVSCSS</sequence>
<dbReference type="Proteomes" id="UP000320421">
    <property type="component" value="Chromosome"/>
</dbReference>
<dbReference type="Gene3D" id="3.40.50.150">
    <property type="entry name" value="Vaccinia Virus protein VP39"/>
    <property type="match status" value="1"/>
</dbReference>
<dbReference type="InterPro" id="IPR029068">
    <property type="entry name" value="Glyas_Bleomycin-R_OHBP_Dase"/>
</dbReference>
<feature type="domain" description="VOC" evidence="1">
    <location>
        <begin position="8"/>
        <end position="126"/>
    </location>
</feature>
<dbReference type="InterPro" id="IPR004360">
    <property type="entry name" value="Glyas_Fos-R_dOase_dom"/>
</dbReference>
<dbReference type="InterPro" id="IPR052393">
    <property type="entry name" value="Cadmium-induced_rsp"/>
</dbReference>
<dbReference type="NCBIfam" id="NF041414">
    <property type="entry name" value="ArsI_CadI_VOC"/>
    <property type="match status" value="1"/>
</dbReference>
<evidence type="ECO:0000259" key="1">
    <source>
        <dbReference type="PROSITE" id="PS51819"/>
    </source>
</evidence>
<organism evidence="2 3">
    <name type="scientific">Gimesia chilikensis</name>
    <dbReference type="NCBI Taxonomy" id="2605989"/>
    <lineage>
        <taxon>Bacteria</taxon>
        <taxon>Pseudomonadati</taxon>
        <taxon>Planctomycetota</taxon>
        <taxon>Planctomycetia</taxon>
        <taxon>Planctomycetales</taxon>
        <taxon>Planctomycetaceae</taxon>
        <taxon>Gimesia</taxon>
    </lineage>
</organism>
<dbReference type="EMBL" id="CP036266">
    <property type="protein sequence ID" value="QDT22639.1"/>
    <property type="molecule type" value="Genomic_DNA"/>
</dbReference>
<dbReference type="PANTHER" id="PTHR41294">
    <property type="entry name" value="CADMIUM-INDUCED PROTEIN CADI"/>
    <property type="match status" value="1"/>
</dbReference>
<dbReference type="AlphaFoldDB" id="A0A517PTD7"/>
<dbReference type="PROSITE" id="PS51819">
    <property type="entry name" value="VOC"/>
    <property type="match status" value="1"/>
</dbReference>
<reference evidence="2 3" key="1">
    <citation type="submission" date="2019-02" db="EMBL/GenBank/DDBJ databases">
        <title>Deep-cultivation of Planctomycetes and their phenomic and genomic characterization uncovers novel biology.</title>
        <authorList>
            <person name="Wiegand S."/>
            <person name="Jogler M."/>
            <person name="Boedeker C."/>
            <person name="Pinto D."/>
            <person name="Vollmers J."/>
            <person name="Rivas-Marin E."/>
            <person name="Kohn T."/>
            <person name="Peeters S.H."/>
            <person name="Heuer A."/>
            <person name="Rast P."/>
            <person name="Oberbeckmann S."/>
            <person name="Bunk B."/>
            <person name="Jeske O."/>
            <person name="Meyerdierks A."/>
            <person name="Storesund J.E."/>
            <person name="Kallscheuer N."/>
            <person name="Luecker S."/>
            <person name="Lage O.M."/>
            <person name="Pohl T."/>
            <person name="Merkel B.J."/>
            <person name="Hornburger P."/>
            <person name="Mueller R.-W."/>
            <person name="Bruemmer F."/>
            <person name="Labrenz M."/>
            <person name="Spormann A.M."/>
            <person name="Op den Camp H."/>
            <person name="Overmann J."/>
            <person name="Amann R."/>
            <person name="Jetten M.S.M."/>
            <person name="Mascher T."/>
            <person name="Medema M.H."/>
            <person name="Devos D.P."/>
            <person name="Kaster A.-K."/>
            <person name="Ovreas L."/>
            <person name="Rohde M."/>
            <person name="Galperin M.Y."/>
            <person name="Jogler C."/>
        </authorList>
    </citation>
    <scope>NUCLEOTIDE SEQUENCE [LARGE SCALE GENOMIC DNA]</scope>
    <source>
        <strain evidence="2 3">HG66A1</strain>
    </source>
</reference>
<dbReference type="RefSeq" id="WP_145188824.1">
    <property type="nucleotide sequence ID" value="NZ_CP036266.1"/>
</dbReference>
<accession>A0A517PTD7</accession>
<protein>
    <submittedName>
        <fullName evidence="2">Cadmium-induced protein CadI</fullName>
    </submittedName>
</protein>